<reference evidence="2 3" key="1">
    <citation type="submission" date="2018-08" db="EMBL/GenBank/DDBJ databases">
        <authorList>
            <person name="Laetsch R D."/>
            <person name="Stevens L."/>
            <person name="Kumar S."/>
            <person name="Blaxter L. M."/>
        </authorList>
    </citation>
    <scope>NUCLEOTIDE SEQUENCE [LARGE SCALE GENOMIC DNA]</scope>
</reference>
<dbReference type="OrthoDB" id="5870453at2759"/>
<dbReference type="EMBL" id="UPTC01000482">
    <property type="protein sequence ID" value="VBB28831.1"/>
    <property type="molecule type" value="Genomic_DNA"/>
</dbReference>
<dbReference type="Proteomes" id="UP000276991">
    <property type="component" value="Unassembled WGS sequence"/>
</dbReference>
<feature type="transmembrane region" description="Helical" evidence="1">
    <location>
        <begin position="160"/>
        <end position="178"/>
    </location>
</feature>
<name>A0A498SD24_ACAVI</name>
<keyword evidence="1" id="KW-1133">Transmembrane helix</keyword>
<accession>A0A498SD24</accession>
<keyword evidence="3" id="KW-1185">Reference proteome</keyword>
<proteinExistence type="predicted"/>
<keyword evidence="1" id="KW-0472">Membrane</keyword>
<evidence type="ECO:0000313" key="2">
    <source>
        <dbReference type="EMBL" id="VBB28831.1"/>
    </source>
</evidence>
<evidence type="ECO:0008006" key="4">
    <source>
        <dbReference type="Google" id="ProtNLM"/>
    </source>
</evidence>
<dbReference type="AlphaFoldDB" id="A0A498SD24"/>
<organism evidence="2 3">
    <name type="scientific">Acanthocheilonema viteae</name>
    <name type="common">Filarial nematode worm</name>
    <name type="synonym">Dipetalonema viteae</name>
    <dbReference type="NCBI Taxonomy" id="6277"/>
    <lineage>
        <taxon>Eukaryota</taxon>
        <taxon>Metazoa</taxon>
        <taxon>Ecdysozoa</taxon>
        <taxon>Nematoda</taxon>
        <taxon>Chromadorea</taxon>
        <taxon>Rhabditida</taxon>
        <taxon>Spirurina</taxon>
        <taxon>Spiruromorpha</taxon>
        <taxon>Filarioidea</taxon>
        <taxon>Onchocercidae</taxon>
        <taxon>Acanthocheilonema</taxon>
    </lineage>
</organism>
<keyword evidence="1" id="KW-0812">Transmembrane</keyword>
<gene>
    <name evidence="2" type="ORF">NAV_LOCUS3660</name>
</gene>
<feature type="transmembrane region" description="Helical" evidence="1">
    <location>
        <begin position="131"/>
        <end position="153"/>
    </location>
</feature>
<sequence>MEIIFGVTFTDERLTIRELKNRFQMPTEYHPWLPEIVTYPSVPVNIVVYLDPLIGIVDALYRYSVDLPCSFETWRHPFELFQCEIVISNIGDERIFLRDFQDLRNIEEISKVSVNVETFKEVRIIASYPKLWFSSMVVNILPSTVIFCVVIFAQYRRRKVHTLVTISAFVCIIFMQSVRKTESILTLEDLWLCVTFLHVSCVLLVDLMIPTYRTQYVDITNAQFINIIPDDVDIVKPISSVMRLTTSHDTSGKHAQMTQQQITMTTLGLRKQLSLAIITYIKKLDLTPPDRNQPLEKQKRQCGMKKRIVKDKIKRFETYVGMLETINQMARPHTTNYDSNEEKGGRRKLPLPIFSGNPKLWREFWNAAVHLQEIPTIQKLTYLISYLKEALEAVREKLLYDEFHCIKRNDKEWKLIVEAMEGTLRHLEAIGEDLEYSSIEITIELPP</sequence>
<evidence type="ECO:0000313" key="3">
    <source>
        <dbReference type="Proteomes" id="UP000276991"/>
    </source>
</evidence>
<protein>
    <recommendedName>
        <fullName evidence="4">Neurotransmitter-gated ion-channel ligand-binding domain-containing protein</fullName>
    </recommendedName>
</protein>
<evidence type="ECO:0000256" key="1">
    <source>
        <dbReference type="SAM" id="Phobius"/>
    </source>
</evidence>